<organism evidence="2 3">
    <name type="scientific">Cucurbitaria berberidis CBS 394.84</name>
    <dbReference type="NCBI Taxonomy" id="1168544"/>
    <lineage>
        <taxon>Eukaryota</taxon>
        <taxon>Fungi</taxon>
        <taxon>Dikarya</taxon>
        <taxon>Ascomycota</taxon>
        <taxon>Pezizomycotina</taxon>
        <taxon>Dothideomycetes</taxon>
        <taxon>Pleosporomycetidae</taxon>
        <taxon>Pleosporales</taxon>
        <taxon>Pleosporineae</taxon>
        <taxon>Cucurbitariaceae</taxon>
        <taxon>Cucurbitaria</taxon>
    </lineage>
</organism>
<dbReference type="OrthoDB" id="5407653at2759"/>
<dbReference type="GeneID" id="63850236"/>
<dbReference type="Proteomes" id="UP000800039">
    <property type="component" value="Unassembled WGS sequence"/>
</dbReference>
<evidence type="ECO:0000313" key="2">
    <source>
        <dbReference type="EMBL" id="KAF1848343.1"/>
    </source>
</evidence>
<keyword evidence="3" id="KW-1185">Reference proteome</keyword>
<reference evidence="2" key="1">
    <citation type="submission" date="2020-01" db="EMBL/GenBank/DDBJ databases">
        <authorList>
            <consortium name="DOE Joint Genome Institute"/>
            <person name="Haridas S."/>
            <person name="Albert R."/>
            <person name="Binder M."/>
            <person name="Bloem J."/>
            <person name="Labutti K."/>
            <person name="Salamov A."/>
            <person name="Andreopoulos B."/>
            <person name="Baker S.E."/>
            <person name="Barry K."/>
            <person name="Bills G."/>
            <person name="Bluhm B.H."/>
            <person name="Cannon C."/>
            <person name="Castanera R."/>
            <person name="Culley D.E."/>
            <person name="Daum C."/>
            <person name="Ezra D."/>
            <person name="Gonzalez J.B."/>
            <person name="Henrissat B."/>
            <person name="Kuo A."/>
            <person name="Liang C."/>
            <person name="Lipzen A."/>
            <person name="Lutzoni F."/>
            <person name="Magnuson J."/>
            <person name="Mondo S."/>
            <person name="Nolan M."/>
            <person name="Ohm R."/>
            <person name="Pangilinan J."/>
            <person name="Park H.-J."/>
            <person name="Ramirez L."/>
            <person name="Alfaro M."/>
            <person name="Sun H."/>
            <person name="Tritt A."/>
            <person name="Yoshinaga Y."/>
            <person name="Zwiers L.-H."/>
            <person name="Turgeon B.G."/>
            <person name="Goodwin S.B."/>
            <person name="Spatafora J.W."/>
            <person name="Crous P.W."/>
            <person name="Grigoriev I.V."/>
        </authorList>
    </citation>
    <scope>NUCLEOTIDE SEQUENCE</scope>
    <source>
        <strain evidence="2">CBS 394.84</strain>
    </source>
</reference>
<protein>
    <submittedName>
        <fullName evidence="2">Uncharacterized protein</fullName>
    </submittedName>
</protein>
<feature type="region of interest" description="Disordered" evidence="1">
    <location>
        <begin position="447"/>
        <end position="496"/>
    </location>
</feature>
<dbReference type="EMBL" id="ML976615">
    <property type="protein sequence ID" value="KAF1848343.1"/>
    <property type="molecule type" value="Genomic_DNA"/>
</dbReference>
<feature type="compositionally biased region" description="Pro residues" evidence="1">
    <location>
        <begin position="33"/>
        <end position="46"/>
    </location>
</feature>
<proteinExistence type="predicted"/>
<accession>A0A9P4GL50</accession>
<feature type="compositionally biased region" description="Basic and acidic residues" evidence="1">
    <location>
        <begin position="474"/>
        <end position="491"/>
    </location>
</feature>
<dbReference type="RefSeq" id="XP_040790906.1">
    <property type="nucleotide sequence ID" value="XM_040932985.1"/>
</dbReference>
<feature type="region of interest" description="Disordered" evidence="1">
    <location>
        <begin position="195"/>
        <end position="249"/>
    </location>
</feature>
<sequence>MFSFSGNLLAGQHDTQKERPPPSKPTPITFPYLEPPEPSIPTPPAPWSKQQTGISAHFLSLRKPSDVTKETLSLLNVTFQPDCEFETLLSSLSNNAQSHLPPKAWLESPGPGEPLNSPEATATLLSNGRKAPEQREFHVRARELCFPNADAFSTLTRKGQGGQAPLRLAHFRKFWEGLDNMAYYWDTSLDEYSSPIPEKGDETAALSLPDGAEEKSHDTTNETSLDSRTKMESGFASASEEEPRKKARTEAMSGQAITQSLNSKGFGSGSIATHTSSLTPNRVLPARVAPPKAPWAANMDRQSKPADLSKGSYRGYRVGNGAEMPDQYRIDCVRAFLEPIAWAFGVTFSQHRRPPVLTLGSVRFPVRMSSVAWRGPQDRVKARQGWMEGPVLGVQCRADVHFGATGKLDAESVLDAVRELGGLLLLAQERAREGLVEKRGGEGAWWTTRERWGGGPGGEVGEAAGTDNAPLKDTTVKSDERSAERSRDGSKVRRRPTPAEVWKVLKPGNPLWDPKVVYEAIGRNRNVEWDDVFMVSSLNHHISLLKLRVHPAYLQYLTEGKLPGEMPSDPDWCSPKLQRTRWFDLFDIDDRTEAMRGIWGIMSYLMRAAND</sequence>
<gene>
    <name evidence="2" type="ORF">K460DRAFT_364321</name>
</gene>
<feature type="region of interest" description="Disordered" evidence="1">
    <location>
        <begin position="1"/>
        <end position="51"/>
    </location>
</feature>
<evidence type="ECO:0000256" key="1">
    <source>
        <dbReference type="SAM" id="MobiDB-lite"/>
    </source>
</evidence>
<dbReference type="AlphaFoldDB" id="A0A9P4GL50"/>
<comment type="caution">
    <text evidence="2">The sequence shown here is derived from an EMBL/GenBank/DDBJ whole genome shotgun (WGS) entry which is preliminary data.</text>
</comment>
<evidence type="ECO:0000313" key="3">
    <source>
        <dbReference type="Proteomes" id="UP000800039"/>
    </source>
</evidence>
<feature type="compositionally biased region" description="Basic and acidic residues" evidence="1">
    <location>
        <begin position="212"/>
        <end position="231"/>
    </location>
</feature>
<name>A0A9P4GL50_9PLEO</name>